<dbReference type="PRINTS" id="PR01907">
    <property type="entry name" value="WORMGLOBIN"/>
</dbReference>
<dbReference type="AlphaFoldDB" id="A0A9N8EK30"/>
<keyword evidence="2 6" id="KW-0349">Heme</keyword>
<gene>
    <name evidence="8" type="ORF">SEMRO_1234_G254920.1</name>
</gene>
<evidence type="ECO:0000256" key="5">
    <source>
        <dbReference type="ARBA" id="ARBA00023004"/>
    </source>
</evidence>
<evidence type="ECO:0000256" key="6">
    <source>
        <dbReference type="RuleBase" id="RU000356"/>
    </source>
</evidence>
<dbReference type="InterPro" id="IPR012292">
    <property type="entry name" value="Globin/Proto"/>
</dbReference>
<protein>
    <submittedName>
        <fullName evidence="8">Leghemoglobin Lb120</fullName>
    </submittedName>
</protein>
<evidence type="ECO:0000256" key="4">
    <source>
        <dbReference type="ARBA" id="ARBA00022723"/>
    </source>
</evidence>
<name>A0A9N8EK30_9STRA</name>
<dbReference type="InterPro" id="IPR009050">
    <property type="entry name" value="Globin-like_sf"/>
</dbReference>
<dbReference type="InterPro" id="IPR000971">
    <property type="entry name" value="Globin"/>
</dbReference>
<comment type="caution">
    <text evidence="8">The sequence shown here is derived from an EMBL/GenBank/DDBJ whole genome shotgun (WGS) entry which is preliminary data.</text>
</comment>
<sequence>MSLEMECTTLFSVIDSWESLRRVPNHNEVAGTILFMHLFELCPATKVLFGFPMDMDPRCEEVKNSPRFQTHAKYMINMLDRALNMLGPDAELLGEILSDLGKKHARLGVQERFFPFMGDALILTLREVLGTEFTPDIESHWKEVYHALSTNIVKSMNSEKSVLDSWASLKETEDYEERSGSLLFRKLFALCPETKTLFGFPLDLDTESEVLLKSRRFRMHSKYFIEMLDKALGMVEAKQMEQNLKELGQLHAAYGVKPEFFAVMGEALFDTLESMLPDQWNKELHAQWQDVYARLSSQMIAAIRQAKK</sequence>
<organism evidence="8 9">
    <name type="scientific">Seminavis robusta</name>
    <dbReference type="NCBI Taxonomy" id="568900"/>
    <lineage>
        <taxon>Eukaryota</taxon>
        <taxon>Sar</taxon>
        <taxon>Stramenopiles</taxon>
        <taxon>Ochrophyta</taxon>
        <taxon>Bacillariophyta</taxon>
        <taxon>Bacillariophyceae</taxon>
        <taxon>Bacillariophycidae</taxon>
        <taxon>Naviculales</taxon>
        <taxon>Naviculaceae</taxon>
        <taxon>Seminavis</taxon>
    </lineage>
</organism>
<dbReference type="PANTHER" id="PTHR46458">
    <property type="entry name" value="BLR2807 PROTEIN"/>
    <property type="match status" value="1"/>
</dbReference>
<feature type="domain" description="Globin" evidence="7">
    <location>
        <begin position="4"/>
        <end position="149"/>
    </location>
</feature>
<dbReference type="PROSITE" id="PS01033">
    <property type="entry name" value="GLOBIN"/>
    <property type="match status" value="2"/>
</dbReference>
<dbReference type="GO" id="GO:0005344">
    <property type="term" value="F:oxygen carrier activity"/>
    <property type="evidence" value="ECO:0007669"/>
    <property type="project" value="UniProtKB-KW"/>
</dbReference>
<keyword evidence="9" id="KW-1185">Reference proteome</keyword>
<dbReference type="Proteomes" id="UP001153069">
    <property type="component" value="Unassembled WGS sequence"/>
</dbReference>
<evidence type="ECO:0000256" key="3">
    <source>
        <dbReference type="ARBA" id="ARBA00022621"/>
    </source>
</evidence>
<dbReference type="PANTHER" id="PTHR46458:SF1">
    <property type="entry name" value="GEO09476P1"/>
    <property type="match status" value="1"/>
</dbReference>
<dbReference type="SUPFAM" id="SSF46458">
    <property type="entry name" value="Globin-like"/>
    <property type="match status" value="2"/>
</dbReference>
<comment type="similarity">
    <text evidence="6">Belongs to the globin family.</text>
</comment>
<reference evidence="8" key="1">
    <citation type="submission" date="2020-06" db="EMBL/GenBank/DDBJ databases">
        <authorList>
            <consortium name="Plant Systems Biology data submission"/>
        </authorList>
    </citation>
    <scope>NUCLEOTIDE SEQUENCE</scope>
    <source>
        <strain evidence="8">D6</strain>
    </source>
</reference>
<dbReference type="InterPro" id="IPR050532">
    <property type="entry name" value="Globin-like_OT"/>
</dbReference>
<keyword evidence="1 6" id="KW-0813">Transport</keyword>
<feature type="domain" description="Globin" evidence="7">
    <location>
        <begin position="153"/>
        <end position="304"/>
    </location>
</feature>
<dbReference type="OrthoDB" id="417967at2759"/>
<evidence type="ECO:0000256" key="2">
    <source>
        <dbReference type="ARBA" id="ARBA00022617"/>
    </source>
</evidence>
<keyword evidence="3 6" id="KW-0561">Oxygen transport</keyword>
<evidence type="ECO:0000259" key="7">
    <source>
        <dbReference type="PROSITE" id="PS01033"/>
    </source>
</evidence>
<proteinExistence type="inferred from homology"/>
<dbReference type="Gene3D" id="1.10.490.10">
    <property type="entry name" value="Globins"/>
    <property type="match status" value="2"/>
</dbReference>
<evidence type="ECO:0000313" key="8">
    <source>
        <dbReference type="EMBL" id="CAB9521805.1"/>
    </source>
</evidence>
<dbReference type="GO" id="GO:0020037">
    <property type="term" value="F:heme binding"/>
    <property type="evidence" value="ECO:0007669"/>
    <property type="project" value="InterPro"/>
</dbReference>
<dbReference type="Pfam" id="PF00042">
    <property type="entry name" value="Globin"/>
    <property type="match status" value="2"/>
</dbReference>
<accession>A0A9N8EK30</accession>
<keyword evidence="4" id="KW-0479">Metal-binding</keyword>
<dbReference type="CDD" id="cd01040">
    <property type="entry name" value="Mb-like"/>
    <property type="match status" value="2"/>
</dbReference>
<dbReference type="GO" id="GO:0046872">
    <property type="term" value="F:metal ion binding"/>
    <property type="evidence" value="ECO:0007669"/>
    <property type="project" value="UniProtKB-KW"/>
</dbReference>
<evidence type="ECO:0000313" key="9">
    <source>
        <dbReference type="Proteomes" id="UP001153069"/>
    </source>
</evidence>
<dbReference type="GO" id="GO:0019825">
    <property type="term" value="F:oxygen binding"/>
    <property type="evidence" value="ECO:0007669"/>
    <property type="project" value="InterPro"/>
</dbReference>
<evidence type="ECO:0000256" key="1">
    <source>
        <dbReference type="ARBA" id="ARBA00022448"/>
    </source>
</evidence>
<dbReference type="InterPro" id="IPR044399">
    <property type="entry name" value="Mb-like_M"/>
</dbReference>
<dbReference type="EMBL" id="CAICTM010001232">
    <property type="protein sequence ID" value="CAB9521805.1"/>
    <property type="molecule type" value="Genomic_DNA"/>
</dbReference>
<keyword evidence="5" id="KW-0408">Iron</keyword>